<protein>
    <recommendedName>
        <fullName evidence="3">Lipoprotein</fullName>
    </recommendedName>
</protein>
<proteinExistence type="predicted"/>
<keyword evidence="2" id="KW-1185">Reference proteome</keyword>
<reference evidence="1 2" key="1">
    <citation type="submission" date="2024-02" db="EMBL/GenBank/DDBJ databases">
        <title>First report Erwinia aphidicola in onion in Chile.</title>
        <authorList>
            <person name="Valenzuela M."/>
            <person name="Pena M."/>
            <person name="Dutta B."/>
        </authorList>
    </citation>
    <scope>NUCLEOTIDE SEQUENCE [LARGE SCALE GENOMIC DNA]</scope>
    <source>
        <strain evidence="1 2">QCJ3A</strain>
    </source>
</reference>
<dbReference type="RefSeq" id="WP_191150272.1">
    <property type="nucleotide sequence ID" value="NZ_CP188307.1"/>
</dbReference>
<evidence type="ECO:0000313" key="1">
    <source>
        <dbReference type="EMBL" id="MEI2683327.1"/>
    </source>
</evidence>
<name>A0ABU8DIJ6_ERWAP</name>
<accession>A0ABU8DIJ6</accession>
<evidence type="ECO:0008006" key="3">
    <source>
        <dbReference type="Google" id="ProtNLM"/>
    </source>
</evidence>
<organism evidence="1 2">
    <name type="scientific">Erwinia aphidicola</name>
    <dbReference type="NCBI Taxonomy" id="68334"/>
    <lineage>
        <taxon>Bacteria</taxon>
        <taxon>Pseudomonadati</taxon>
        <taxon>Pseudomonadota</taxon>
        <taxon>Gammaproteobacteria</taxon>
        <taxon>Enterobacterales</taxon>
        <taxon>Erwiniaceae</taxon>
        <taxon>Erwinia</taxon>
    </lineage>
</organism>
<comment type="caution">
    <text evidence="1">The sequence shown here is derived from an EMBL/GenBank/DDBJ whole genome shotgun (WGS) entry which is preliminary data.</text>
</comment>
<dbReference type="PROSITE" id="PS51257">
    <property type="entry name" value="PROKAR_LIPOPROTEIN"/>
    <property type="match status" value="1"/>
</dbReference>
<evidence type="ECO:0000313" key="2">
    <source>
        <dbReference type="Proteomes" id="UP001306592"/>
    </source>
</evidence>
<dbReference type="EMBL" id="JBANEI010000013">
    <property type="protein sequence ID" value="MEI2683327.1"/>
    <property type="molecule type" value="Genomic_DNA"/>
</dbReference>
<sequence>MITIRRFSFSKNITRITLLLAFFLSGCQILHHRDKPAASSVPVIPPIQSEISQNPTAMSQNRPAPLHNEKYDAESEKLKQCQSQLEALKTMNPDKYKRLHTSFDYLMNGAAQYTVIRQNTNVDTQDTVDALYRYRANLLCSQIAQALLDSLTSRGEARP</sequence>
<dbReference type="Proteomes" id="UP001306592">
    <property type="component" value="Unassembled WGS sequence"/>
</dbReference>
<gene>
    <name evidence="1" type="ORF">V8N49_16895</name>
</gene>